<dbReference type="AlphaFoldDB" id="I4VSU4"/>
<keyword evidence="8" id="KW-1185">Reference proteome</keyword>
<dbReference type="InterPro" id="IPR016163">
    <property type="entry name" value="Ald_DH_C"/>
</dbReference>
<dbReference type="PROSITE" id="PS00070">
    <property type="entry name" value="ALDEHYDE_DEHYDR_CYS"/>
    <property type="match status" value="1"/>
</dbReference>
<dbReference type="PANTHER" id="PTHR42986">
    <property type="entry name" value="BENZALDEHYDE DEHYDROGENASE YFMT"/>
    <property type="match status" value="1"/>
</dbReference>
<dbReference type="InterPro" id="IPR015590">
    <property type="entry name" value="Aldehyde_DH_dom"/>
</dbReference>
<evidence type="ECO:0000256" key="5">
    <source>
        <dbReference type="RuleBase" id="RU003345"/>
    </source>
</evidence>
<dbReference type="RefSeq" id="WP_007080791.1">
    <property type="nucleotide sequence ID" value="NZ_AJXU01000028.1"/>
</dbReference>
<protein>
    <submittedName>
        <fullName evidence="7">Aldehyde dehydrogenase</fullName>
    </submittedName>
</protein>
<sequence length="495" mass="53393">MDTAVTPDSSKRYAFDAQFIAGHWRNGHARTRLDVLNPYSGEVIACFGKADGFDVDEAFRGAAEAQTAWAQALPSQRAAVLRKAAAVMEQRHEEIVDWLIRESGSTRAKAEIEWWVVHAAMLESSTLPTRLEGRIVAGDYPGKENRIYRRPVGVVAVISPWNWPLHLSTRSILPALALGNAVVVKPAAETPVTGGLLIARILEEAGLPPGLFSVIVGDPAEIGDAFVQHPASRVVSFTGSTKVGRHIGQMAVTASNLKKAMLELGGNAPLVVLDDADLEQAVHTAIVAKFLHQGQMCIAANRIIVLDKLHDAFVEAYIAYAGSLKVGDPNQVDTVIGPIISQRQLDRVTGMITQARSDGARLRLGRPAEQLMLSPHVFTGVTQSMALAQNEIFGPVAPVLRAADEADALRMANDTDYGLTSAVLTGNTYRGEQFARQIRTGMSHVNDVTAIDMPALPFGGDRNSGIGRFGSKGMIDAFTSEHWVSVQHTPSQYPF</sequence>
<comment type="caution">
    <text evidence="7">The sequence shown here is derived from an EMBL/GenBank/DDBJ whole genome shotgun (WGS) entry which is preliminary data.</text>
</comment>
<accession>I4VSU4</accession>
<evidence type="ECO:0000259" key="6">
    <source>
        <dbReference type="Pfam" id="PF00171"/>
    </source>
</evidence>
<keyword evidence="2 5" id="KW-0560">Oxidoreductase</keyword>
<keyword evidence="3" id="KW-0520">NAD</keyword>
<dbReference type="eggNOG" id="COG1012">
    <property type="taxonomic scope" value="Bacteria"/>
</dbReference>
<organism evidence="7 8">
    <name type="scientific">Rhodanobacter fulvus Jip2</name>
    <dbReference type="NCBI Taxonomy" id="1163408"/>
    <lineage>
        <taxon>Bacteria</taxon>
        <taxon>Pseudomonadati</taxon>
        <taxon>Pseudomonadota</taxon>
        <taxon>Gammaproteobacteria</taxon>
        <taxon>Lysobacterales</taxon>
        <taxon>Rhodanobacteraceae</taxon>
        <taxon>Rhodanobacter</taxon>
    </lineage>
</organism>
<dbReference type="InterPro" id="IPR016162">
    <property type="entry name" value="Ald_DH_N"/>
</dbReference>
<dbReference type="EMBL" id="AJXU01000028">
    <property type="protein sequence ID" value="EIL90285.1"/>
    <property type="molecule type" value="Genomic_DNA"/>
</dbReference>
<dbReference type="Proteomes" id="UP000004210">
    <property type="component" value="Unassembled WGS sequence"/>
</dbReference>
<evidence type="ECO:0000256" key="4">
    <source>
        <dbReference type="PROSITE-ProRule" id="PRU10007"/>
    </source>
</evidence>
<dbReference type="STRING" id="1163408.UU9_05754"/>
<dbReference type="Gene3D" id="3.40.605.10">
    <property type="entry name" value="Aldehyde Dehydrogenase, Chain A, domain 1"/>
    <property type="match status" value="1"/>
</dbReference>
<dbReference type="Gene3D" id="3.40.309.10">
    <property type="entry name" value="Aldehyde Dehydrogenase, Chain A, domain 2"/>
    <property type="match status" value="1"/>
</dbReference>
<evidence type="ECO:0000313" key="7">
    <source>
        <dbReference type="EMBL" id="EIL90285.1"/>
    </source>
</evidence>
<evidence type="ECO:0000313" key="8">
    <source>
        <dbReference type="Proteomes" id="UP000004210"/>
    </source>
</evidence>
<dbReference type="SUPFAM" id="SSF53720">
    <property type="entry name" value="ALDH-like"/>
    <property type="match status" value="1"/>
</dbReference>
<dbReference type="GO" id="GO:0016620">
    <property type="term" value="F:oxidoreductase activity, acting on the aldehyde or oxo group of donors, NAD or NADP as acceptor"/>
    <property type="evidence" value="ECO:0007669"/>
    <property type="project" value="InterPro"/>
</dbReference>
<dbReference type="InterPro" id="IPR016161">
    <property type="entry name" value="Ald_DH/histidinol_DH"/>
</dbReference>
<dbReference type="PATRIC" id="fig|1163408.3.peg.1183"/>
<dbReference type="FunFam" id="3.40.309.10:FF:000009">
    <property type="entry name" value="Aldehyde dehydrogenase A"/>
    <property type="match status" value="1"/>
</dbReference>
<feature type="active site" evidence="4">
    <location>
        <position position="263"/>
    </location>
</feature>
<dbReference type="PANTHER" id="PTHR42986:SF1">
    <property type="entry name" value="BENZALDEHYDE DEHYDROGENASE YFMT"/>
    <property type="match status" value="1"/>
</dbReference>
<dbReference type="InterPro" id="IPR029510">
    <property type="entry name" value="Ald_DH_CS_GLU"/>
</dbReference>
<reference evidence="7 8" key="1">
    <citation type="journal article" date="2012" name="J. Bacteriol.">
        <title>Genome sequences for six rhodanobacter strains, isolated from soils and the terrestrial subsurface, with variable denitrification capabilities.</title>
        <authorList>
            <person name="Kostka J.E."/>
            <person name="Green S.J."/>
            <person name="Rishishwar L."/>
            <person name="Prakash O."/>
            <person name="Katz L.S."/>
            <person name="Marino-Ramirez L."/>
            <person name="Jordan I.K."/>
            <person name="Munk C."/>
            <person name="Ivanova N."/>
            <person name="Mikhailova N."/>
            <person name="Watson D.B."/>
            <person name="Brown S.D."/>
            <person name="Palumbo A.V."/>
            <person name="Brooks S.C."/>
        </authorList>
    </citation>
    <scope>NUCLEOTIDE SEQUENCE [LARGE SCALE GENOMIC DNA]</scope>
    <source>
        <strain evidence="8">Jip2T</strain>
    </source>
</reference>
<evidence type="ECO:0000256" key="3">
    <source>
        <dbReference type="ARBA" id="ARBA00023027"/>
    </source>
</evidence>
<name>I4VSU4_9GAMM</name>
<dbReference type="InterPro" id="IPR016160">
    <property type="entry name" value="Ald_DH_CS_CYS"/>
</dbReference>
<dbReference type="OrthoDB" id="5687308at2"/>
<dbReference type="PROSITE" id="PS00687">
    <property type="entry name" value="ALDEHYDE_DEHYDR_GLU"/>
    <property type="match status" value="1"/>
</dbReference>
<gene>
    <name evidence="7" type="ORF">UU9_05754</name>
</gene>
<feature type="domain" description="Aldehyde dehydrogenase" evidence="6">
    <location>
        <begin position="24"/>
        <end position="484"/>
    </location>
</feature>
<dbReference type="Pfam" id="PF00171">
    <property type="entry name" value="Aldedh"/>
    <property type="match status" value="1"/>
</dbReference>
<proteinExistence type="inferred from homology"/>
<evidence type="ECO:0000256" key="2">
    <source>
        <dbReference type="ARBA" id="ARBA00023002"/>
    </source>
</evidence>
<comment type="similarity">
    <text evidence="1 5">Belongs to the aldehyde dehydrogenase family.</text>
</comment>
<evidence type="ECO:0000256" key="1">
    <source>
        <dbReference type="ARBA" id="ARBA00009986"/>
    </source>
</evidence>